<sequence length="497" mass="54717">MAIAARFNVNSRIAYRYAHGLTQQQVADRWNELWPVADGGALVTHKNVSYWEAWPTASGRRPSLESLNRLARIYRCAASDLVDGEDHTERQSTPSSTPGDLAIGGNLVPDFQAEPSDVVTRVDSLIAASGAILLGQEVNYERLVESLVEWAYRMKRRDILQWLSWAAASAATAPVLDTLDSSEQERTLGAFVNPSRVDAAVIDHIDGVLWRCMRQDDILGPQAALDTVLAQRRLVHSILPSVPDPLRPRLLSLYANLSRFAGWLAFDLNNHASATEYYETARAAAHEAQDTELGAFVLCNMSHLATWKQQPRVGIDHAIAAIGWANQTDDNSLKAYSYDVAARAYAMDKQESAARNAIDNARNALDKVAPGSATHTYFYGPGQLGSTESACLLHVGRAEEGARLGELALAGIDDAFVRNLAMTSLRVGICHLRSAKPDVTRGAAVIADAARFSAHHRSARLHQRLRRAWNDIEQWHDLPEVRTLQDQMRAYGVLTPS</sequence>
<dbReference type="Gene3D" id="1.10.260.40">
    <property type="entry name" value="lambda repressor-like DNA-binding domains"/>
    <property type="match status" value="1"/>
</dbReference>
<reference evidence="2 3" key="1">
    <citation type="submission" date="2016-06" db="EMBL/GenBank/DDBJ databases">
        <authorList>
            <person name="Kjaerup R.B."/>
            <person name="Dalgaard T.S."/>
            <person name="Juul-Madsen H.R."/>
        </authorList>
    </citation>
    <scope>NUCLEOTIDE SEQUENCE [LARGE SCALE GENOMIC DNA]</scope>
    <source>
        <strain evidence="2 3">DSM 45577</strain>
    </source>
</reference>
<protein>
    <recommendedName>
        <fullName evidence="4">Helix-turn-helix domain-containing protein</fullName>
    </recommendedName>
</protein>
<dbReference type="InterPro" id="IPR001387">
    <property type="entry name" value="Cro/C1-type_HTH"/>
</dbReference>
<dbReference type="SUPFAM" id="SSF48452">
    <property type="entry name" value="TPR-like"/>
    <property type="match status" value="1"/>
</dbReference>
<dbReference type="CDD" id="cd00093">
    <property type="entry name" value="HTH_XRE"/>
    <property type="match status" value="1"/>
</dbReference>
<evidence type="ECO:0000313" key="3">
    <source>
        <dbReference type="Proteomes" id="UP000198937"/>
    </source>
</evidence>
<dbReference type="Proteomes" id="UP000198937">
    <property type="component" value="Unassembled WGS sequence"/>
</dbReference>
<dbReference type="EMBL" id="FMIA01000002">
    <property type="protein sequence ID" value="SCL50626.1"/>
    <property type="molecule type" value="Genomic_DNA"/>
</dbReference>
<name>A0A1C6U9D0_9ACTN</name>
<proteinExistence type="predicted"/>
<dbReference type="AlphaFoldDB" id="A0A1C6U9D0"/>
<dbReference type="InterPro" id="IPR011990">
    <property type="entry name" value="TPR-like_helical_dom_sf"/>
</dbReference>
<feature type="region of interest" description="Disordered" evidence="1">
    <location>
        <begin position="84"/>
        <end position="106"/>
    </location>
</feature>
<evidence type="ECO:0000256" key="1">
    <source>
        <dbReference type="SAM" id="MobiDB-lite"/>
    </source>
</evidence>
<dbReference type="InterPro" id="IPR010982">
    <property type="entry name" value="Lambda_DNA-bd_dom_sf"/>
</dbReference>
<organism evidence="2 3">
    <name type="scientific">Micromonospora yangpuensis</name>
    <dbReference type="NCBI Taxonomy" id="683228"/>
    <lineage>
        <taxon>Bacteria</taxon>
        <taxon>Bacillati</taxon>
        <taxon>Actinomycetota</taxon>
        <taxon>Actinomycetes</taxon>
        <taxon>Micromonosporales</taxon>
        <taxon>Micromonosporaceae</taxon>
        <taxon>Micromonospora</taxon>
    </lineage>
</organism>
<evidence type="ECO:0008006" key="4">
    <source>
        <dbReference type="Google" id="ProtNLM"/>
    </source>
</evidence>
<dbReference type="GO" id="GO:0003677">
    <property type="term" value="F:DNA binding"/>
    <property type="evidence" value="ECO:0007669"/>
    <property type="project" value="InterPro"/>
</dbReference>
<gene>
    <name evidence="2" type="ORF">GA0070617_1541</name>
</gene>
<dbReference type="STRING" id="683228.GA0070617_1541"/>
<accession>A0A1C6U9D0</accession>
<evidence type="ECO:0000313" key="2">
    <source>
        <dbReference type="EMBL" id="SCL50626.1"/>
    </source>
</evidence>
<keyword evidence="3" id="KW-1185">Reference proteome</keyword>